<accession>A0ABT9NQS6</accession>
<evidence type="ECO:0000259" key="1">
    <source>
        <dbReference type="Pfam" id="PF14530"/>
    </source>
</evidence>
<dbReference type="EMBL" id="JAUSQM010000001">
    <property type="protein sequence ID" value="MDP9822617.1"/>
    <property type="molecule type" value="Genomic_DNA"/>
</dbReference>
<dbReference type="CDD" id="cd00657">
    <property type="entry name" value="Ferritin_like"/>
    <property type="match status" value="1"/>
</dbReference>
<name>A0ABT9NQS6_9ACTN</name>
<gene>
    <name evidence="2" type="ORF">J2S59_002426</name>
</gene>
<proteinExistence type="predicted"/>
<keyword evidence="3" id="KW-1185">Reference proteome</keyword>
<feature type="domain" description="DUF4439" evidence="1">
    <location>
        <begin position="10"/>
        <end position="144"/>
    </location>
</feature>
<dbReference type="SUPFAM" id="SSF47240">
    <property type="entry name" value="Ferritin-like"/>
    <property type="match status" value="1"/>
</dbReference>
<dbReference type="Pfam" id="PF14530">
    <property type="entry name" value="DUF4439"/>
    <property type="match status" value="1"/>
</dbReference>
<dbReference type="InterPro" id="IPR009078">
    <property type="entry name" value="Ferritin-like_SF"/>
</dbReference>
<evidence type="ECO:0000313" key="2">
    <source>
        <dbReference type="EMBL" id="MDP9822617.1"/>
    </source>
</evidence>
<dbReference type="RefSeq" id="WP_068120486.1">
    <property type="nucleotide sequence ID" value="NZ_CCXJ01000281.1"/>
</dbReference>
<sequence>MSTSLTPVDALQDALAAEHAAVHLLGFLGARTSTAAQPQLAGLLRAGYVLHRGRRDQLVRMLRDRGAEPVAAFPTYDDPRELTSAAGLRGRARQLEEDCCAVYATAAGATWGAARQWALQALLESAGRAIALGAEPATWPGLPERVG</sequence>
<dbReference type="Proteomes" id="UP001240447">
    <property type="component" value="Unassembled WGS sequence"/>
</dbReference>
<comment type="caution">
    <text evidence="2">The sequence shown here is derived from an EMBL/GenBank/DDBJ whole genome shotgun (WGS) entry which is preliminary data.</text>
</comment>
<organism evidence="2 3">
    <name type="scientific">Nocardioides massiliensis</name>
    <dbReference type="NCBI Taxonomy" id="1325935"/>
    <lineage>
        <taxon>Bacteria</taxon>
        <taxon>Bacillati</taxon>
        <taxon>Actinomycetota</taxon>
        <taxon>Actinomycetes</taxon>
        <taxon>Propionibacteriales</taxon>
        <taxon>Nocardioidaceae</taxon>
        <taxon>Nocardioides</taxon>
    </lineage>
</organism>
<reference evidence="2 3" key="1">
    <citation type="submission" date="2023-07" db="EMBL/GenBank/DDBJ databases">
        <title>Sequencing the genomes of 1000 actinobacteria strains.</title>
        <authorList>
            <person name="Klenk H.-P."/>
        </authorList>
    </citation>
    <scope>NUCLEOTIDE SEQUENCE [LARGE SCALE GENOMIC DNA]</scope>
    <source>
        <strain evidence="2 3">GD13</strain>
    </source>
</reference>
<dbReference type="Gene3D" id="1.20.1260.10">
    <property type="match status" value="1"/>
</dbReference>
<evidence type="ECO:0000313" key="3">
    <source>
        <dbReference type="Proteomes" id="UP001240447"/>
    </source>
</evidence>
<dbReference type="InterPro" id="IPR029447">
    <property type="entry name" value="DUF4439"/>
</dbReference>
<dbReference type="InterPro" id="IPR012347">
    <property type="entry name" value="Ferritin-like"/>
</dbReference>
<protein>
    <recommendedName>
        <fullName evidence="1">DUF4439 domain-containing protein</fullName>
    </recommendedName>
</protein>